<evidence type="ECO:0000313" key="2">
    <source>
        <dbReference type="Proteomes" id="UP000009145"/>
    </source>
</evidence>
<dbReference type="AlphaFoldDB" id="I1YGD2"/>
<sequence>MTQMNFDLEDGLPPVSFVLKPNDAERFAKFMADCTAVINGANKPVQAEQMRPDILTVNGQYFDFITPEKSEFDIHVIAHGLSNICRFAGHTKAFYSVAQHSVLTSEIVPPDYALHALLHDAAEAFVGDIARPLKNLLPDYRVIEKRVEQAVFAQFGLPTELPQIIKHADLVMLATERRDLMTEQDDEWMLLNSIEPVDQIIQPLSPEQAYILFINRYQRLTNNSTYQGAK</sequence>
<dbReference type="eggNOG" id="COG1896">
    <property type="taxonomic scope" value="Bacteria"/>
</dbReference>
<protein>
    <recommendedName>
        <fullName evidence="3">HD superfamily hydrolase</fullName>
    </recommendedName>
</protein>
<gene>
    <name evidence="1" type="ordered locus">Q7C_806</name>
</gene>
<name>I1YGD2_METFJ</name>
<dbReference type="PATRIC" id="fig|754477.3.peg.795"/>
<proteinExistence type="predicted"/>
<accession>I1YGD2</accession>
<evidence type="ECO:0008006" key="3">
    <source>
        <dbReference type="Google" id="ProtNLM"/>
    </source>
</evidence>
<dbReference type="STRING" id="754477.Q7C_806"/>
<dbReference type="HOGENOM" id="CLU_089999_3_0_6"/>
<dbReference type="Proteomes" id="UP000009145">
    <property type="component" value="Chromosome"/>
</dbReference>
<reference evidence="1 2" key="1">
    <citation type="journal article" date="2012" name="J. Bacteriol.">
        <title>Complete genome sequences of Methylophaga sp. strain JAM1 and Methylophaga sp. strain JAM7.</title>
        <authorList>
            <person name="Villeneuve C."/>
            <person name="Martineau C."/>
            <person name="Mauffrey F."/>
            <person name="Villemur R."/>
        </authorList>
    </citation>
    <scope>NUCLEOTIDE SEQUENCE [LARGE SCALE GENOMIC DNA]</scope>
    <source>
        <strain evidence="1 2">JAM7</strain>
    </source>
</reference>
<dbReference type="EMBL" id="CP003380">
    <property type="protein sequence ID" value="AFJ01975.1"/>
    <property type="molecule type" value="Genomic_DNA"/>
</dbReference>
<organism evidence="1 2">
    <name type="scientific">Methylophaga frappieri (strain ATCC BAA-2434 / DSM 25690 / JAM7)</name>
    <dbReference type="NCBI Taxonomy" id="754477"/>
    <lineage>
        <taxon>Bacteria</taxon>
        <taxon>Pseudomonadati</taxon>
        <taxon>Pseudomonadota</taxon>
        <taxon>Gammaproteobacteria</taxon>
        <taxon>Thiotrichales</taxon>
        <taxon>Piscirickettsiaceae</taxon>
        <taxon>Methylophaga</taxon>
    </lineage>
</organism>
<keyword evidence="2" id="KW-1185">Reference proteome</keyword>
<dbReference type="KEGG" id="mec:Q7C_806"/>
<dbReference type="RefSeq" id="WP_014703396.1">
    <property type="nucleotide sequence ID" value="NC_017856.1"/>
</dbReference>
<dbReference type="Gene3D" id="1.10.3210.10">
    <property type="entry name" value="Hypothetical protein af1432"/>
    <property type="match status" value="1"/>
</dbReference>
<dbReference type="SUPFAM" id="SSF109604">
    <property type="entry name" value="HD-domain/PDEase-like"/>
    <property type="match status" value="1"/>
</dbReference>
<evidence type="ECO:0000313" key="1">
    <source>
        <dbReference type="EMBL" id="AFJ01975.1"/>
    </source>
</evidence>